<name>A0A7K3LIZ0_9ACTN</name>
<dbReference type="EMBL" id="JAADZU010000001">
    <property type="protein sequence ID" value="NDK88021.1"/>
    <property type="molecule type" value="Genomic_DNA"/>
</dbReference>
<dbReference type="AlphaFoldDB" id="A0A7K3LIZ0"/>
<dbReference type="RefSeq" id="WP_053778598.1">
    <property type="nucleotide sequence ID" value="NZ_JAADZU010000001.1"/>
</dbReference>
<gene>
    <name evidence="2" type="ORF">GYA93_00265</name>
</gene>
<sequence>MGSDSGSATPNRGGIDIRKLAEFPFQLGFAVTGVTLTAAESALNIARLTTSNVQYEVNHALGISDDELANVRAPLALLAQLAELLGPDRPFGRIIASGGPLERLLVAGGVIDRLTASDGLLEKLTAPGGILDRMTEDNGILERLTSEGGIVDKLTAPDGVLDKLTAPGGVLDRAAEDDGLLDQLLGAEGAVERAIAPGGPLDRITELTEVIGQLAPSLVAMQDTVHELSATVELLNQTVSPLGGLADRLPKRLTRAPKGPNEVVPPHVAGRTTNRELP</sequence>
<keyword evidence="3" id="KW-1185">Reference proteome</keyword>
<evidence type="ECO:0000313" key="2">
    <source>
        <dbReference type="EMBL" id="NDK88021.1"/>
    </source>
</evidence>
<protein>
    <submittedName>
        <fullName evidence="2">Uncharacterized protein</fullName>
    </submittedName>
</protein>
<accession>A0A7K3LIZ0</accession>
<feature type="region of interest" description="Disordered" evidence="1">
    <location>
        <begin position="252"/>
        <end position="278"/>
    </location>
</feature>
<organism evidence="2 3">
    <name type="scientific">Gordonia desulfuricans</name>
    <dbReference type="NCBI Taxonomy" id="89051"/>
    <lineage>
        <taxon>Bacteria</taxon>
        <taxon>Bacillati</taxon>
        <taxon>Actinomycetota</taxon>
        <taxon>Actinomycetes</taxon>
        <taxon>Mycobacteriales</taxon>
        <taxon>Gordoniaceae</taxon>
        <taxon>Gordonia</taxon>
    </lineage>
</organism>
<comment type="caution">
    <text evidence="2">The sequence shown here is derived from an EMBL/GenBank/DDBJ whole genome shotgun (WGS) entry which is preliminary data.</text>
</comment>
<evidence type="ECO:0000313" key="3">
    <source>
        <dbReference type="Proteomes" id="UP000466307"/>
    </source>
</evidence>
<reference evidence="2 3" key="1">
    <citation type="submission" date="2020-01" db="EMBL/GenBank/DDBJ databases">
        <title>Investigation of new actinobacteria for the biodesulphurisation of diesel fuel.</title>
        <authorList>
            <person name="Athi Narayanan S.M."/>
        </authorList>
    </citation>
    <scope>NUCLEOTIDE SEQUENCE [LARGE SCALE GENOMIC DNA]</scope>
    <source>
        <strain evidence="2 3">213E</strain>
    </source>
</reference>
<evidence type="ECO:0000256" key="1">
    <source>
        <dbReference type="SAM" id="MobiDB-lite"/>
    </source>
</evidence>
<proteinExistence type="predicted"/>
<dbReference type="Proteomes" id="UP000466307">
    <property type="component" value="Unassembled WGS sequence"/>
</dbReference>